<evidence type="ECO:0000313" key="2">
    <source>
        <dbReference type="Proteomes" id="UP000310200"/>
    </source>
</evidence>
<dbReference type="Proteomes" id="UP000310200">
    <property type="component" value="Unassembled WGS sequence"/>
</dbReference>
<name>A0A4S2JD49_9HYME</name>
<evidence type="ECO:0000313" key="1">
    <source>
        <dbReference type="EMBL" id="TGZ32317.1"/>
    </source>
</evidence>
<reference evidence="1 2" key="1">
    <citation type="journal article" date="2019" name="Philos. Trans. R. Soc. Lond., B, Biol. Sci.">
        <title>Ant behaviour and brain gene expression of defending hosts depend on the ecological success of the intruding social parasite.</title>
        <authorList>
            <person name="Kaur R."/>
            <person name="Stoldt M."/>
            <person name="Jongepier E."/>
            <person name="Feldmeyer B."/>
            <person name="Menzel F."/>
            <person name="Bornberg-Bauer E."/>
            <person name="Foitzik S."/>
        </authorList>
    </citation>
    <scope>NUCLEOTIDE SEQUENCE [LARGE SCALE GENOMIC DNA]</scope>
    <source>
        <tissue evidence="1">Whole body</tissue>
    </source>
</reference>
<proteinExistence type="predicted"/>
<accession>A0A4S2JD49</accession>
<keyword evidence="2" id="KW-1185">Reference proteome</keyword>
<gene>
    <name evidence="1" type="ORF">DBV15_03951</name>
</gene>
<organism evidence="1 2">
    <name type="scientific">Temnothorax longispinosus</name>
    <dbReference type="NCBI Taxonomy" id="300112"/>
    <lineage>
        <taxon>Eukaryota</taxon>
        <taxon>Metazoa</taxon>
        <taxon>Ecdysozoa</taxon>
        <taxon>Arthropoda</taxon>
        <taxon>Hexapoda</taxon>
        <taxon>Insecta</taxon>
        <taxon>Pterygota</taxon>
        <taxon>Neoptera</taxon>
        <taxon>Endopterygota</taxon>
        <taxon>Hymenoptera</taxon>
        <taxon>Apocrita</taxon>
        <taxon>Aculeata</taxon>
        <taxon>Formicoidea</taxon>
        <taxon>Formicidae</taxon>
        <taxon>Myrmicinae</taxon>
        <taxon>Temnothorax</taxon>
    </lineage>
</organism>
<comment type="caution">
    <text evidence="1">The sequence shown here is derived from an EMBL/GenBank/DDBJ whole genome shotgun (WGS) entry which is preliminary data.</text>
</comment>
<protein>
    <submittedName>
        <fullName evidence="1">Uncharacterized protein</fullName>
    </submittedName>
</protein>
<dbReference type="EMBL" id="QBLH01003899">
    <property type="protein sequence ID" value="TGZ32317.1"/>
    <property type="molecule type" value="Genomic_DNA"/>
</dbReference>
<sequence>MKTLSIVTRKMPMTVQLLALFALHIYAVPYKTNAYGDLQEQTHANHDERRIEVRVPAVRLENVAHLIRVCGQQRQIHHTLGQSLFVLTSGVMTCTVAGDGKIVLAQPDCGSERNSGPFLLSKPIGGTGFLPSFSSCSSISVSTNDGLRDRELSARSPSVFETKSARRPMDGTATSELVDVRGLNASSWTSSRYSISSPSGFLLPFMLVNRRRPRLIRLPME</sequence>
<dbReference type="AlphaFoldDB" id="A0A4S2JD49"/>